<dbReference type="RefSeq" id="WP_312893521.1">
    <property type="nucleotide sequence ID" value="NZ_JACHDB010000001.1"/>
</dbReference>
<comment type="caution">
    <text evidence="2">The sequence shown here is derived from an EMBL/GenBank/DDBJ whole genome shotgun (WGS) entry which is preliminary data.</text>
</comment>
<feature type="region of interest" description="Disordered" evidence="1">
    <location>
        <begin position="1"/>
        <end position="27"/>
    </location>
</feature>
<gene>
    <name evidence="2" type="ORF">HDA36_001543</name>
</gene>
<evidence type="ECO:0000313" key="3">
    <source>
        <dbReference type="Proteomes" id="UP000572635"/>
    </source>
</evidence>
<dbReference type="Gene3D" id="1.10.510.10">
    <property type="entry name" value="Transferase(Phosphotransferase) domain 1"/>
    <property type="match status" value="1"/>
</dbReference>
<dbReference type="SUPFAM" id="SSF56112">
    <property type="entry name" value="Protein kinase-like (PK-like)"/>
    <property type="match status" value="1"/>
</dbReference>
<protein>
    <recommendedName>
        <fullName evidence="4">Molecular chaperone DnaJ</fullName>
    </recommendedName>
</protein>
<dbReference type="Proteomes" id="UP000572635">
    <property type="component" value="Unassembled WGS sequence"/>
</dbReference>
<evidence type="ECO:0000256" key="1">
    <source>
        <dbReference type="SAM" id="MobiDB-lite"/>
    </source>
</evidence>
<accession>A0A7W8QK32</accession>
<proteinExistence type="predicted"/>
<evidence type="ECO:0008006" key="4">
    <source>
        <dbReference type="Google" id="ProtNLM"/>
    </source>
</evidence>
<evidence type="ECO:0000313" key="2">
    <source>
        <dbReference type="EMBL" id="MBB5431459.1"/>
    </source>
</evidence>
<name>A0A7W8QK32_9ACTN</name>
<dbReference type="InterPro" id="IPR011009">
    <property type="entry name" value="Kinase-like_dom_sf"/>
</dbReference>
<sequence length="377" mass="40103">MTPAPGGTGPARARRPGAGHGEAPFEEALRAIAAARDPAELFGPPPEDAGPPGAAAVAAYRRLARRVHPDRAPRGRADEAGRAFAALGALWAEHRAAAETGGGTVLATRTRRYRVGPVAARGDIADVRPVRYRDGGPRAGALKLARSPADNDLLLAEAEALERITGHGRPEFRAFFPEPVEAIRHRDPATGVERHGTVLGGLAGFVPLSELHRAHPDGIDPRDAAWMWRRLLAAAGAAAEAGVVHGAIVPEHVLIHPEEHGLVLIDWCYSVTAGAPGRHVPALVPGRTGFYPPEVPDRRPAAAATDVFMAARCMEHITGGRLPKPLRAFARGCTLPSPARRPADGFAALSDLDDLLERRYGPRRFRPFSTPARRIAL</sequence>
<organism evidence="2 3">
    <name type="scientific">Nocardiopsis composta</name>
    <dbReference type="NCBI Taxonomy" id="157465"/>
    <lineage>
        <taxon>Bacteria</taxon>
        <taxon>Bacillati</taxon>
        <taxon>Actinomycetota</taxon>
        <taxon>Actinomycetes</taxon>
        <taxon>Streptosporangiales</taxon>
        <taxon>Nocardiopsidaceae</taxon>
        <taxon>Nocardiopsis</taxon>
    </lineage>
</organism>
<dbReference type="EMBL" id="JACHDB010000001">
    <property type="protein sequence ID" value="MBB5431459.1"/>
    <property type="molecule type" value="Genomic_DNA"/>
</dbReference>
<dbReference type="AlphaFoldDB" id="A0A7W8QK32"/>
<keyword evidence="3" id="KW-1185">Reference proteome</keyword>
<reference evidence="2 3" key="1">
    <citation type="submission" date="2020-08" db="EMBL/GenBank/DDBJ databases">
        <title>Sequencing the genomes of 1000 actinobacteria strains.</title>
        <authorList>
            <person name="Klenk H.-P."/>
        </authorList>
    </citation>
    <scope>NUCLEOTIDE SEQUENCE [LARGE SCALE GENOMIC DNA]</scope>
    <source>
        <strain evidence="2 3">DSM 44551</strain>
    </source>
</reference>